<dbReference type="SMART" id="SM00530">
    <property type="entry name" value="HTH_XRE"/>
    <property type="match status" value="1"/>
</dbReference>
<dbReference type="Proteomes" id="UP001141183">
    <property type="component" value="Unassembled WGS sequence"/>
</dbReference>
<evidence type="ECO:0000313" key="3">
    <source>
        <dbReference type="EMBL" id="MDC4239636.1"/>
    </source>
</evidence>
<dbReference type="Pfam" id="PF12844">
    <property type="entry name" value="HTH_19"/>
    <property type="match status" value="1"/>
</dbReference>
<dbReference type="InterPro" id="IPR001387">
    <property type="entry name" value="Cro/C1-type_HTH"/>
</dbReference>
<dbReference type="CDD" id="cd00093">
    <property type="entry name" value="HTH_XRE"/>
    <property type="match status" value="1"/>
</dbReference>
<dbReference type="RefSeq" id="WP_272470115.1">
    <property type="nucleotide sequence ID" value="NZ_JAMRYU010000004.1"/>
</dbReference>
<keyword evidence="4" id="KW-1185">Reference proteome</keyword>
<proteinExistence type="predicted"/>
<organism evidence="3 4">
    <name type="scientific">Clostridium tertium</name>
    <dbReference type="NCBI Taxonomy" id="1559"/>
    <lineage>
        <taxon>Bacteria</taxon>
        <taxon>Bacillati</taxon>
        <taxon>Bacillota</taxon>
        <taxon>Clostridia</taxon>
        <taxon>Eubacteriales</taxon>
        <taxon>Clostridiaceae</taxon>
        <taxon>Clostridium</taxon>
    </lineage>
</organism>
<dbReference type="SUPFAM" id="SSF47413">
    <property type="entry name" value="lambda repressor-like DNA-binding domains"/>
    <property type="match status" value="1"/>
</dbReference>
<protein>
    <submittedName>
        <fullName evidence="3">Helix-turn-helix domain-containing protein</fullName>
    </submittedName>
</protein>
<comment type="caution">
    <text evidence="3">The sequence shown here is derived from an EMBL/GenBank/DDBJ whole genome shotgun (WGS) entry which is preliminary data.</text>
</comment>
<evidence type="ECO:0000256" key="1">
    <source>
        <dbReference type="ARBA" id="ARBA00023125"/>
    </source>
</evidence>
<dbReference type="PROSITE" id="PS50943">
    <property type="entry name" value="HTH_CROC1"/>
    <property type="match status" value="1"/>
</dbReference>
<evidence type="ECO:0000313" key="4">
    <source>
        <dbReference type="Proteomes" id="UP001141183"/>
    </source>
</evidence>
<evidence type="ECO:0000259" key="2">
    <source>
        <dbReference type="PROSITE" id="PS50943"/>
    </source>
</evidence>
<dbReference type="InterPro" id="IPR050807">
    <property type="entry name" value="TransReg_Diox_bact_type"/>
</dbReference>
<dbReference type="EMBL" id="JAMRYU010000004">
    <property type="protein sequence ID" value="MDC4239636.1"/>
    <property type="molecule type" value="Genomic_DNA"/>
</dbReference>
<dbReference type="PANTHER" id="PTHR46797:SF1">
    <property type="entry name" value="METHYLPHOSPHONATE SYNTHASE"/>
    <property type="match status" value="1"/>
</dbReference>
<dbReference type="GO" id="GO:0003700">
    <property type="term" value="F:DNA-binding transcription factor activity"/>
    <property type="evidence" value="ECO:0007669"/>
    <property type="project" value="TreeGrafter"/>
</dbReference>
<dbReference type="InterPro" id="IPR010982">
    <property type="entry name" value="Lambda_DNA-bd_dom_sf"/>
</dbReference>
<dbReference type="PANTHER" id="PTHR46797">
    <property type="entry name" value="HTH-TYPE TRANSCRIPTIONAL REGULATOR"/>
    <property type="match status" value="1"/>
</dbReference>
<keyword evidence="1" id="KW-0238">DNA-binding</keyword>
<gene>
    <name evidence="3" type="ORF">NE398_05595</name>
</gene>
<feature type="domain" description="HTH cro/C1-type" evidence="2">
    <location>
        <begin position="9"/>
        <end position="64"/>
    </location>
</feature>
<dbReference type="AlphaFoldDB" id="A0A9X3XJU2"/>
<accession>A0A9X3XJU2</accession>
<dbReference type="Gene3D" id="1.10.260.40">
    <property type="entry name" value="lambda repressor-like DNA-binding domains"/>
    <property type="match status" value="1"/>
</dbReference>
<dbReference type="GO" id="GO:0005829">
    <property type="term" value="C:cytosol"/>
    <property type="evidence" value="ECO:0007669"/>
    <property type="project" value="TreeGrafter"/>
</dbReference>
<sequence length="135" mass="15108">MNNLVGKNIKKIRIKKGFGLNETARIAKVSCSYLSHIENGVKENPSFDTLLKIADALGVSIDKFFRQDLIKEINKSGILITLSRDEFENLARLILKESLEENNSISIFIENGSVKFGVNKYSVKVIGEIKGGKYE</sequence>
<reference evidence="3" key="1">
    <citation type="submission" date="2022-05" db="EMBL/GenBank/DDBJ databases">
        <title>Draft genome sequence of Clostridium tertium strain CP3 isolated from Peru.</title>
        <authorList>
            <person name="Hurtado R."/>
            <person name="Lima L."/>
            <person name="Sousa T."/>
            <person name="Jaiswal A.K."/>
            <person name="Tiwari S."/>
            <person name="Maturrano L."/>
            <person name="Brenig B."/>
            <person name="Azevedo V."/>
        </authorList>
    </citation>
    <scope>NUCLEOTIDE SEQUENCE</scope>
    <source>
        <strain evidence="3">CP3</strain>
    </source>
</reference>
<dbReference type="GO" id="GO:0003677">
    <property type="term" value="F:DNA binding"/>
    <property type="evidence" value="ECO:0007669"/>
    <property type="project" value="UniProtKB-KW"/>
</dbReference>
<name>A0A9X3XJU2_9CLOT</name>